<dbReference type="Proteomes" id="UP000186817">
    <property type="component" value="Unassembled WGS sequence"/>
</dbReference>
<dbReference type="GO" id="GO:0016020">
    <property type="term" value="C:membrane"/>
    <property type="evidence" value="ECO:0007669"/>
    <property type="project" value="UniProtKB-SubCell"/>
</dbReference>
<dbReference type="SUPFAM" id="SSF144091">
    <property type="entry name" value="Rhomboid-like"/>
    <property type="match status" value="1"/>
</dbReference>
<dbReference type="PANTHER" id="PTHR43731">
    <property type="entry name" value="RHOMBOID PROTEASE"/>
    <property type="match status" value="1"/>
</dbReference>
<comment type="similarity">
    <text evidence="2">Belongs to the peptidase S54 family.</text>
</comment>
<evidence type="ECO:0000313" key="9">
    <source>
        <dbReference type="EMBL" id="OLP92233.1"/>
    </source>
</evidence>
<keyword evidence="6 7" id="KW-0472">Membrane</keyword>
<feature type="transmembrane region" description="Helical" evidence="7">
    <location>
        <begin position="221"/>
        <end position="242"/>
    </location>
</feature>
<evidence type="ECO:0000256" key="5">
    <source>
        <dbReference type="ARBA" id="ARBA00022989"/>
    </source>
</evidence>
<evidence type="ECO:0000313" key="10">
    <source>
        <dbReference type="Proteomes" id="UP000186817"/>
    </source>
</evidence>
<dbReference type="InterPro" id="IPR050925">
    <property type="entry name" value="Rhomboid_protease_S54"/>
</dbReference>
<dbReference type="InterPro" id="IPR035952">
    <property type="entry name" value="Rhomboid-like_sf"/>
</dbReference>
<protein>
    <submittedName>
        <fullName evidence="9">Inactive rhomboid protein 2</fullName>
    </submittedName>
</protein>
<feature type="transmembrane region" description="Helical" evidence="7">
    <location>
        <begin position="350"/>
        <end position="370"/>
    </location>
</feature>
<dbReference type="GO" id="GO:0004252">
    <property type="term" value="F:serine-type endopeptidase activity"/>
    <property type="evidence" value="ECO:0007669"/>
    <property type="project" value="InterPro"/>
</dbReference>
<keyword evidence="4" id="KW-0378">Hydrolase</keyword>
<evidence type="ECO:0000256" key="7">
    <source>
        <dbReference type="SAM" id="Phobius"/>
    </source>
</evidence>
<keyword evidence="10" id="KW-1185">Reference proteome</keyword>
<evidence type="ECO:0000256" key="6">
    <source>
        <dbReference type="ARBA" id="ARBA00023136"/>
    </source>
</evidence>
<dbReference type="Gene3D" id="1.20.1540.10">
    <property type="entry name" value="Rhomboid-like"/>
    <property type="match status" value="1"/>
</dbReference>
<evidence type="ECO:0000256" key="1">
    <source>
        <dbReference type="ARBA" id="ARBA00004141"/>
    </source>
</evidence>
<keyword evidence="5 7" id="KW-1133">Transmembrane helix</keyword>
<evidence type="ECO:0000256" key="2">
    <source>
        <dbReference type="ARBA" id="ARBA00009045"/>
    </source>
</evidence>
<dbReference type="AlphaFoldDB" id="A0A1Q9DAJ0"/>
<comment type="subcellular location">
    <subcellularLocation>
        <location evidence="1">Membrane</location>
        <topology evidence="1">Multi-pass membrane protein</topology>
    </subcellularLocation>
</comment>
<proteinExistence type="inferred from homology"/>
<dbReference type="OrthoDB" id="418595at2759"/>
<feature type="transmembrane region" description="Helical" evidence="7">
    <location>
        <begin position="308"/>
        <end position="327"/>
    </location>
</feature>
<feature type="domain" description="Peptidase S54 rhomboid" evidence="8">
    <location>
        <begin position="216"/>
        <end position="347"/>
    </location>
</feature>
<dbReference type="InterPro" id="IPR022764">
    <property type="entry name" value="Peptidase_S54_rhomboid_dom"/>
</dbReference>
<dbReference type="PANTHER" id="PTHR43731:SF14">
    <property type="entry name" value="PRESENILIN-ASSOCIATED RHOMBOID-LIKE PROTEIN, MITOCHONDRIAL"/>
    <property type="match status" value="1"/>
</dbReference>
<organism evidence="9 10">
    <name type="scientific">Symbiodinium microadriaticum</name>
    <name type="common">Dinoflagellate</name>
    <name type="synonym">Zooxanthella microadriatica</name>
    <dbReference type="NCBI Taxonomy" id="2951"/>
    <lineage>
        <taxon>Eukaryota</taxon>
        <taxon>Sar</taxon>
        <taxon>Alveolata</taxon>
        <taxon>Dinophyceae</taxon>
        <taxon>Suessiales</taxon>
        <taxon>Symbiodiniaceae</taxon>
        <taxon>Symbiodinium</taxon>
    </lineage>
</organism>
<evidence type="ECO:0000256" key="4">
    <source>
        <dbReference type="ARBA" id="ARBA00022801"/>
    </source>
</evidence>
<reference evidence="9 10" key="1">
    <citation type="submission" date="2016-02" db="EMBL/GenBank/DDBJ databases">
        <title>Genome analysis of coral dinoflagellate symbionts highlights evolutionary adaptations to a symbiotic lifestyle.</title>
        <authorList>
            <person name="Aranda M."/>
            <person name="Li Y."/>
            <person name="Liew Y.J."/>
            <person name="Baumgarten S."/>
            <person name="Simakov O."/>
            <person name="Wilson M."/>
            <person name="Piel J."/>
            <person name="Ashoor H."/>
            <person name="Bougouffa S."/>
            <person name="Bajic V.B."/>
            <person name="Ryu T."/>
            <person name="Ravasi T."/>
            <person name="Bayer T."/>
            <person name="Micklem G."/>
            <person name="Kim H."/>
            <person name="Bhak J."/>
            <person name="Lajeunesse T.C."/>
            <person name="Voolstra C.R."/>
        </authorList>
    </citation>
    <scope>NUCLEOTIDE SEQUENCE [LARGE SCALE GENOMIC DNA]</scope>
    <source>
        <strain evidence="9 10">CCMP2467</strain>
    </source>
</reference>
<evidence type="ECO:0000256" key="3">
    <source>
        <dbReference type="ARBA" id="ARBA00022692"/>
    </source>
</evidence>
<dbReference type="Pfam" id="PF01694">
    <property type="entry name" value="Rhomboid"/>
    <property type="match status" value="1"/>
</dbReference>
<comment type="caution">
    <text evidence="9">The sequence shown here is derived from an EMBL/GenBank/DDBJ whole genome shotgun (WGS) entry which is preliminary data.</text>
</comment>
<accession>A0A1Q9DAJ0</accession>
<sequence>MRSFDWKVCWCASGKRQFAARSSERDTWLGYSSEPAAMLPAVSCRSLPIQDQRTMTVGDRSCRGWPESGTSMPLRSGNGGAVGAALALSVAGSVGVLGRTSRIFVRAESRGRRRSLEGIPLYSQLRDLWRRKLFVSAALALLMGLLWVWQGFQGWQNLRAFNLSLPWYKRLPSSTALESWMLGTHPVALVAGRRIPVTWSTLQGDFGMDATFVSRGQLHRLLTACFLHHNVFHILFNLGFLYTLAPLEVGCRGAFLTTFILSGIAGNWAFLHYATARYAVGASGGLCGLMGFELVSLLRNRRVREFKALLQSVFGMLVMGAIVPGVANEAHLGGLLAGVLVSLVVSRRSGYRGALLPWPVVLGLLSLAPFGRRFLPCLFRGLSIGIQYPGTLARGLFL</sequence>
<feature type="transmembrane region" description="Helical" evidence="7">
    <location>
        <begin position="276"/>
        <end position="296"/>
    </location>
</feature>
<keyword evidence="3 7" id="KW-0812">Transmembrane</keyword>
<feature type="transmembrane region" description="Helical" evidence="7">
    <location>
        <begin position="249"/>
        <end position="270"/>
    </location>
</feature>
<gene>
    <name evidence="9" type="primary">RHBDF2</name>
    <name evidence="9" type="ORF">AK812_SmicGene25983</name>
</gene>
<feature type="transmembrane region" description="Helical" evidence="7">
    <location>
        <begin position="133"/>
        <end position="152"/>
    </location>
</feature>
<name>A0A1Q9DAJ0_SYMMI</name>
<evidence type="ECO:0000259" key="8">
    <source>
        <dbReference type="Pfam" id="PF01694"/>
    </source>
</evidence>
<dbReference type="EMBL" id="LSRX01000630">
    <property type="protein sequence ID" value="OLP92233.1"/>
    <property type="molecule type" value="Genomic_DNA"/>
</dbReference>